<evidence type="ECO:0000256" key="1">
    <source>
        <dbReference type="ARBA" id="ARBA00004651"/>
    </source>
</evidence>
<organism evidence="11 12">
    <name type="scientific">Candidatus Ornithomonoglobus merdipullorum</name>
    <dbReference type="NCBI Taxonomy" id="2840895"/>
    <lineage>
        <taxon>Bacteria</taxon>
        <taxon>Bacillati</taxon>
        <taxon>Bacillota</taxon>
        <taxon>Clostridia</taxon>
        <taxon>Candidatus Ornithomonoglobus</taxon>
    </lineage>
</organism>
<dbReference type="InterPro" id="IPR036640">
    <property type="entry name" value="ABC1_TM_sf"/>
</dbReference>
<protein>
    <submittedName>
        <fullName evidence="11">ABC transporter ATP-binding protein</fullName>
    </submittedName>
</protein>
<keyword evidence="5 11" id="KW-0067">ATP-binding</keyword>
<evidence type="ECO:0000259" key="9">
    <source>
        <dbReference type="PROSITE" id="PS50893"/>
    </source>
</evidence>
<evidence type="ECO:0000313" key="11">
    <source>
        <dbReference type="EMBL" id="HIU57910.1"/>
    </source>
</evidence>
<dbReference type="InterPro" id="IPR003593">
    <property type="entry name" value="AAA+_ATPase"/>
</dbReference>
<proteinExistence type="predicted"/>
<dbReference type="PROSITE" id="PS50929">
    <property type="entry name" value="ABC_TM1F"/>
    <property type="match status" value="1"/>
</dbReference>
<dbReference type="InterPro" id="IPR039421">
    <property type="entry name" value="Type_1_exporter"/>
</dbReference>
<feature type="domain" description="ABC transporter" evidence="9">
    <location>
        <begin position="341"/>
        <end position="575"/>
    </location>
</feature>
<evidence type="ECO:0000259" key="10">
    <source>
        <dbReference type="PROSITE" id="PS50929"/>
    </source>
</evidence>
<feature type="transmembrane region" description="Helical" evidence="8">
    <location>
        <begin position="136"/>
        <end position="156"/>
    </location>
</feature>
<dbReference type="EMBL" id="DVNB01000089">
    <property type="protein sequence ID" value="HIU57910.1"/>
    <property type="molecule type" value="Genomic_DNA"/>
</dbReference>
<keyword evidence="7 8" id="KW-0472">Membrane</keyword>
<dbReference type="SUPFAM" id="SSF52540">
    <property type="entry name" value="P-loop containing nucleoside triphosphate hydrolases"/>
    <property type="match status" value="1"/>
</dbReference>
<accession>A0A9D1MCM6</accession>
<dbReference type="InterPro" id="IPR011527">
    <property type="entry name" value="ABC1_TM_dom"/>
</dbReference>
<dbReference type="PANTHER" id="PTHR43394:SF1">
    <property type="entry name" value="ATP-BINDING CASSETTE SUB-FAMILY B MEMBER 10, MITOCHONDRIAL"/>
    <property type="match status" value="1"/>
</dbReference>
<reference evidence="11" key="2">
    <citation type="journal article" date="2021" name="PeerJ">
        <title>Extensive microbial diversity within the chicken gut microbiome revealed by metagenomics and culture.</title>
        <authorList>
            <person name="Gilroy R."/>
            <person name="Ravi A."/>
            <person name="Getino M."/>
            <person name="Pursley I."/>
            <person name="Horton D.L."/>
            <person name="Alikhan N.F."/>
            <person name="Baker D."/>
            <person name="Gharbi K."/>
            <person name="Hall N."/>
            <person name="Watson M."/>
            <person name="Adriaenssens E.M."/>
            <person name="Foster-Nyarko E."/>
            <person name="Jarju S."/>
            <person name="Secka A."/>
            <person name="Antonio M."/>
            <person name="Oren A."/>
            <person name="Chaudhuri R.R."/>
            <person name="La Ragione R."/>
            <person name="Hildebrand F."/>
            <person name="Pallen M.J."/>
        </authorList>
    </citation>
    <scope>NUCLEOTIDE SEQUENCE</scope>
    <source>
        <strain evidence="11">USAMLcec3-3695</strain>
    </source>
</reference>
<evidence type="ECO:0000256" key="4">
    <source>
        <dbReference type="ARBA" id="ARBA00022741"/>
    </source>
</evidence>
<keyword evidence="6 8" id="KW-1133">Transmembrane helix</keyword>
<dbReference type="PANTHER" id="PTHR43394">
    <property type="entry name" value="ATP-DEPENDENT PERMEASE MDL1, MITOCHONDRIAL"/>
    <property type="match status" value="1"/>
</dbReference>
<dbReference type="GO" id="GO:0005524">
    <property type="term" value="F:ATP binding"/>
    <property type="evidence" value="ECO:0007669"/>
    <property type="project" value="UniProtKB-KW"/>
</dbReference>
<evidence type="ECO:0000313" key="12">
    <source>
        <dbReference type="Proteomes" id="UP000824109"/>
    </source>
</evidence>
<evidence type="ECO:0000256" key="3">
    <source>
        <dbReference type="ARBA" id="ARBA00022692"/>
    </source>
</evidence>
<comment type="caution">
    <text evidence="11">The sequence shown here is derived from an EMBL/GenBank/DDBJ whole genome shotgun (WGS) entry which is preliminary data.</text>
</comment>
<dbReference type="GO" id="GO:0015421">
    <property type="term" value="F:ABC-type oligopeptide transporter activity"/>
    <property type="evidence" value="ECO:0007669"/>
    <property type="project" value="TreeGrafter"/>
</dbReference>
<sequence length="579" mass="64042">MAKKTGTLKKVWQYISRYRAFLILSIVLAAVTVVLTLYVPILVGQAIDCIIGPGNVDFAGIIKILATIGIVVGLTAVMQWIMNAVNNKITYNVVRDLRLAAFKKIQKLPFSYIDGHASGEIVSRVIADADQFADGLLMGFTQLFTGVMTILGTLVFMFRINVWIALVVVVLTPVSLLVAKFIASRTYTMFMKQSETRAEQTSLIDETINNLKIVKAFSREKKTVEEFDEINERLGDCSLKAIFFSSITNPATRFVNNIVYAAVGLTGAIAACTGHISVGMLSSFLSYANQYTKPFNEISGVVTELQNAIACAERLLNLINEKQELPDAADAKELTGAKGYVKLDHVYFSYSPDKKLIEDLCLNVKPGQRTAIVGPTGCGKTTMINLLMRFYDTDKGVISVDGEPIKDVTRHSLRSSYGMVLQETWLKSGTIRDNIVMGRPDATDEEIIEASKAAHSYGFIRRLPNGFDTVIGEDGGSLSQGQKQLLCITRVMLCRPPMLILDEATSSIDTRTEIRIQKAFNSLMEGKTSFIVAHRLSTIREADVILVMNNGRVIEQGDHDTLMKRNGFYANLYNSQFKH</sequence>
<dbReference type="SMART" id="SM00382">
    <property type="entry name" value="AAA"/>
    <property type="match status" value="1"/>
</dbReference>
<evidence type="ECO:0000256" key="2">
    <source>
        <dbReference type="ARBA" id="ARBA00022448"/>
    </source>
</evidence>
<dbReference type="InterPro" id="IPR027417">
    <property type="entry name" value="P-loop_NTPase"/>
</dbReference>
<dbReference type="CDD" id="cd03254">
    <property type="entry name" value="ABCC_Glucan_exporter_like"/>
    <property type="match status" value="1"/>
</dbReference>
<dbReference type="Pfam" id="PF00005">
    <property type="entry name" value="ABC_tran"/>
    <property type="match status" value="1"/>
</dbReference>
<keyword evidence="2" id="KW-0813">Transport</keyword>
<dbReference type="AlphaFoldDB" id="A0A9D1MCM6"/>
<evidence type="ECO:0000256" key="6">
    <source>
        <dbReference type="ARBA" id="ARBA00022989"/>
    </source>
</evidence>
<dbReference type="Proteomes" id="UP000824109">
    <property type="component" value="Unassembled WGS sequence"/>
</dbReference>
<dbReference type="SUPFAM" id="SSF90123">
    <property type="entry name" value="ABC transporter transmembrane region"/>
    <property type="match status" value="1"/>
</dbReference>
<gene>
    <name evidence="11" type="ORF">IAA61_08920</name>
</gene>
<dbReference type="Gene3D" id="1.20.1560.10">
    <property type="entry name" value="ABC transporter type 1, transmembrane domain"/>
    <property type="match status" value="1"/>
</dbReference>
<feature type="transmembrane region" description="Helical" evidence="8">
    <location>
        <begin position="21"/>
        <end position="41"/>
    </location>
</feature>
<dbReference type="CDD" id="cd18547">
    <property type="entry name" value="ABC_6TM_Tm288_like"/>
    <property type="match status" value="1"/>
</dbReference>
<feature type="transmembrane region" description="Helical" evidence="8">
    <location>
        <begin position="61"/>
        <end position="81"/>
    </location>
</feature>
<feature type="domain" description="ABC transmembrane type-1" evidence="10">
    <location>
        <begin position="23"/>
        <end position="307"/>
    </location>
</feature>
<dbReference type="FunFam" id="3.40.50.300:FF:000287">
    <property type="entry name" value="Multidrug ABC transporter ATP-binding protein"/>
    <property type="match status" value="1"/>
</dbReference>
<keyword evidence="4" id="KW-0547">Nucleotide-binding</keyword>
<evidence type="ECO:0000256" key="8">
    <source>
        <dbReference type="SAM" id="Phobius"/>
    </source>
</evidence>
<evidence type="ECO:0000256" key="7">
    <source>
        <dbReference type="ARBA" id="ARBA00023136"/>
    </source>
</evidence>
<feature type="transmembrane region" description="Helical" evidence="8">
    <location>
        <begin position="162"/>
        <end position="183"/>
    </location>
</feature>
<dbReference type="PROSITE" id="PS50893">
    <property type="entry name" value="ABC_TRANSPORTER_2"/>
    <property type="match status" value="1"/>
</dbReference>
<comment type="subcellular location">
    <subcellularLocation>
        <location evidence="1">Cell membrane</location>
        <topology evidence="1">Multi-pass membrane protein</topology>
    </subcellularLocation>
</comment>
<dbReference type="Pfam" id="PF00664">
    <property type="entry name" value="ABC_membrane"/>
    <property type="match status" value="1"/>
</dbReference>
<dbReference type="GO" id="GO:0016887">
    <property type="term" value="F:ATP hydrolysis activity"/>
    <property type="evidence" value="ECO:0007669"/>
    <property type="project" value="InterPro"/>
</dbReference>
<evidence type="ECO:0000256" key="5">
    <source>
        <dbReference type="ARBA" id="ARBA00022840"/>
    </source>
</evidence>
<name>A0A9D1MCM6_9FIRM</name>
<dbReference type="GO" id="GO:0005886">
    <property type="term" value="C:plasma membrane"/>
    <property type="evidence" value="ECO:0007669"/>
    <property type="project" value="UniProtKB-SubCell"/>
</dbReference>
<keyword evidence="3 8" id="KW-0812">Transmembrane</keyword>
<reference evidence="11" key="1">
    <citation type="submission" date="2020-10" db="EMBL/GenBank/DDBJ databases">
        <authorList>
            <person name="Gilroy R."/>
        </authorList>
    </citation>
    <scope>NUCLEOTIDE SEQUENCE</scope>
    <source>
        <strain evidence="11">USAMLcec3-3695</strain>
    </source>
</reference>
<dbReference type="InterPro" id="IPR003439">
    <property type="entry name" value="ABC_transporter-like_ATP-bd"/>
</dbReference>
<dbReference type="Gene3D" id="3.40.50.300">
    <property type="entry name" value="P-loop containing nucleotide triphosphate hydrolases"/>
    <property type="match status" value="1"/>
</dbReference>